<evidence type="ECO:0000313" key="1">
    <source>
        <dbReference type="EMBL" id="KFB39016.1"/>
    </source>
</evidence>
<keyword evidence="3" id="KW-1185">Reference proteome</keyword>
<protein>
    <submittedName>
        <fullName evidence="1 2">Uncharacterized protein</fullName>
    </submittedName>
</protein>
<name>A0A084VM22_ANOSI</name>
<dbReference type="EMBL" id="KE524975">
    <property type="protein sequence ID" value="KFB39016.1"/>
    <property type="molecule type" value="Genomic_DNA"/>
</dbReference>
<reference evidence="2" key="2">
    <citation type="submission" date="2020-05" db="UniProtKB">
        <authorList>
            <consortium name="EnsemblMetazoa"/>
        </authorList>
    </citation>
    <scope>IDENTIFICATION</scope>
</reference>
<dbReference type="Proteomes" id="UP000030765">
    <property type="component" value="Unassembled WGS sequence"/>
</dbReference>
<dbReference type="EnsemblMetazoa" id="ASIC006725-RA">
    <property type="protein sequence ID" value="ASIC006725-PA"/>
    <property type="gene ID" value="ASIC006725"/>
</dbReference>
<evidence type="ECO:0000313" key="2">
    <source>
        <dbReference type="EnsemblMetazoa" id="ASIC006725-PA"/>
    </source>
</evidence>
<dbReference type="VEuPathDB" id="VectorBase:ASIC006725"/>
<proteinExistence type="predicted"/>
<gene>
    <name evidence="1" type="ORF">ZHAS_00006725</name>
</gene>
<evidence type="ECO:0000313" key="3">
    <source>
        <dbReference type="Proteomes" id="UP000030765"/>
    </source>
</evidence>
<dbReference type="AlphaFoldDB" id="A0A084VM22"/>
<dbReference type="EMBL" id="ATLV01014575">
    <property type="status" value="NOT_ANNOTATED_CDS"/>
    <property type="molecule type" value="Genomic_DNA"/>
</dbReference>
<accession>A0A084VM22</accession>
<organism evidence="1">
    <name type="scientific">Anopheles sinensis</name>
    <name type="common">Mosquito</name>
    <dbReference type="NCBI Taxonomy" id="74873"/>
    <lineage>
        <taxon>Eukaryota</taxon>
        <taxon>Metazoa</taxon>
        <taxon>Ecdysozoa</taxon>
        <taxon>Arthropoda</taxon>
        <taxon>Hexapoda</taxon>
        <taxon>Insecta</taxon>
        <taxon>Pterygota</taxon>
        <taxon>Neoptera</taxon>
        <taxon>Endopterygota</taxon>
        <taxon>Diptera</taxon>
        <taxon>Nematocera</taxon>
        <taxon>Culicoidea</taxon>
        <taxon>Culicidae</taxon>
        <taxon>Anophelinae</taxon>
        <taxon>Anopheles</taxon>
    </lineage>
</organism>
<reference evidence="1 3" key="1">
    <citation type="journal article" date="2014" name="BMC Genomics">
        <title>Genome sequence of Anopheles sinensis provides insight into genetics basis of mosquito competence for malaria parasites.</title>
        <authorList>
            <person name="Zhou D."/>
            <person name="Zhang D."/>
            <person name="Ding G."/>
            <person name="Shi L."/>
            <person name="Hou Q."/>
            <person name="Ye Y."/>
            <person name="Xu Y."/>
            <person name="Zhou H."/>
            <person name="Xiong C."/>
            <person name="Li S."/>
            <person name="Yu J."/>
            <person name="Hong S."/>
            <person name="Yu X."/>
            <person name="Zou P."/>
            <person name="Chen C."/>
            <person name="Chang X."/>
            <person name="Wang W."/>
            <person name="Lv Y."/>
            <person name="Sun Y."/>
            <person name="Ma L."/>
            <person name="Shen B."/>
            <person name="Zhu C."/>
        </authorList>
    </citation>
    <scope>NUCLEOTIDE SEQUENCE [LARGE SCALE GENOMIC DNA]</scope>
</reference>
<sequence length="190" mass="20909">MAARCHCVFGTTHPFAVRQLTLDTGKYFLPYASRGNGGGDGGFRVPCVFSATTARTNQHQRVSRSGVFAAFSRCLPRGVGFKTGLRYFFLRPEPTTTTTTLCRPDAIAFWCAAATVRELNAPFVSYADDTPSTTDPTRLKQPCDKWKNVSAALANGERETTRRSRTVASGVLCLLFLARAVFRYSGYVEQ</sequence>